<reference evidence="1" key="1">
    <citation type="journal article" date="2021" name="PeerJ">
        <title>Extensive microbial diversity within the chicken gut microbiome revealed by metagenomics and culture.</title>
        <authorList>
            <person name="Gilroy R."/>
            <person name="Ravi A."/>
            <person name="Getino M."/>
            <person name="Pursley I."/>
            <person name="Horton D.L."/>
            <person name="Alikhan N.F."/>
            <person name="Baker D."/>
            <person name="Gharbi K."/>
            <person name="Hall N."/>
            <person name="Watson M."/>
            <person name="Adriaenssens E.M."/>
            <person name="Foster-Nyarko E."/>
            <person name="Jarju S."/>
            <person name="Secka A."/>
            <person name="Antonio M."/>
            <person name="Oren A."/>
            <person name="Chaudhuri R.R."/>
            <person name="La Ragione R."/>
            <person name="Hildebrand F."/>
            <person name="Pallen M.J."/>
        </authorList>
    </citation>
    <scope>NUCLEOTIDE SEQUENCE</scope>
    <source>
        <strain evidence="1">316</strain>
    </source>
</reference>
<evidence type="ECO:0000313" key="2">
    <source>
        <dbReference type="Proteomes" id="UP000742631"/>
    </source>
</evidence>
<accession>A0A921JEA2</accession>
<comment type="caution">
    <text evidence="1">The sequence shown here is derived from an EMBL/GenBank/DDBJ whole genome shotgun (WGS) entry which is preliminary data.</text>
</comment>
<evidence type="ECO:0000313" key="1">
    <source>
        <dbReference type="EMBL" id="HJE22897.1"/>
    </source>
</evidence>
<organism evidence="1 2">
    <name type="scientific">Methylorubrum populi</name>
    <dbReference type="NCBI Taxonomy" id="223967"/>
    <lineage>
        <taxon>Bacteria</taxon>
        <taxon>Pseudomonadati</taxon>
        <taxon>Pseudomonadota</taxon>
        <taxon>Alphaproteobacteria</taxon>
        <taxon>Hyphomicrobiales</taxon>
        <taxon>Methylobacteriaceae</taxon>
        <taxon>Methylorubrum</taxon>
    </lineage>
</organism>
<dbReference type="AlphaFoldDB" id="A0A921JEA2"/>
<protein>
    <submittedName>
        <fullName evidence="1">Uncharacterized protein</fullName>
    </submittedName>
</protein>
<dbReference type="Proteomes" id="UP000742631">
    <property type="component" value="Unassembled WGS sequence"/>
</dbReference>
<reference evidence="1" key="2">
    <citation type="submission" date="2021-09" db="EMBL/GenBank/DDBJ databases">
        <authorList>
            <person name="Gilroy R."/>
        </authorList>
    </citation>
    <scope>NUCLEOTIDE SEQUENCE</scope>
    <source>
        <strain evidence="1">316</strain>
    </source>
</reference>
<gene>
    <name evidence="1" type="ORF">K8W01_04495</name>
</gene>
<proteinExistence type="predicted"/>
<dbReference type="EMBL" id="DYYG01000013">
    <property type="protein sequence ID" value="HJE22897.1"/>
    <property type="molecule type" value="Genomic_DNA"/>
</dbReference>
<name>A0A921JEA2_9HYPH</name>
<sequence>MDDDERVLAERTLPEIVAYLRAIEDDEGADRLERQALRPQGQSLAAAILPTKYLRSGLVVGFVPNEGEQTRAIVDANTIEPEVDLKGRRVKVTLDQFFVQEYPGIGTHRILCEFAGRNQIADDIEELKFTLMVEAADRQPAAVIGKPIFMGLTIGEDGMNFRGQTVNICSRTDDLILDAINGDAFKGGLTLAATLQPALKPFVGLATNVVKAAIKRSLNMPVFKFDIGLDFNTRNLSARLRRGSYVIVQTSEAEWDWSRFSFAAQTRRVLRRADGQSLEANYFVIGIDDFAGEAARPAARPSRRPAAKSEQ</sequence>